<keyword evidence="2" id="KW-1185">Reference proteome</keyword>
<name>A0A7E4ZZD6_PANRE</name>
<feature type="compositionally biased region" description="Polar residues" evidence="1">
    <location>
        <begin position="103"/>
        <end position="116"/>
    </location>
</feature>
<feature type="compositionally biased region" description="Polar residues" evidence="1">
    <location>
        <begin position="356"/>
        <end position="365"/>
    </location>
</feature>
<reference evidence="2" key="1">
    <citation type="journal article" date="2013" name="Genetics">
        <title>The draft genome and transcriptome of Panagrellus redivivus are shaped by the harsh demands of a free-living lifestyle.</title>
        <authorList>
            <person name="Srinivasan J."/>
            <person name="Dillman A.R."/>
            <person name="Macchietto M.G."/>
            <person name="Heikkinen L."/>
            <person name="Lakso M."/>
            <person name="Fracchia K.M."/>
            <person name="Antoshechkin I."/>
            <person name="Mortazavi A."/>
            <person name="Wong G."/>
            <person name="Sternberg P.W."/>
        </authorList>
    </citation>
    <scope>NUCLEOTIDE SEQUENCE [LARGE SCALE GENOMIC DNA]</scope>
    <source>
        <strain evidence="2">MT8872</strain>
    </source>
</reference>
<feature type="compositionally biased region" description="Basic and acidic residues" evidence="1">
    <location>
        <begin position="85"/>
        <end position="94"/>
    </location>
</feature>
<evidence type="ECO:0000313" key="2">
    <source>
        <dbReference type="Proteomes" id="UP000492821"/>
    </source>
</evidence>
<feature type="compositionally biased region" description="Polar residues" evidence="1">
    <location>
        <begin position="40"/>
        <end position="50"/>
    </location>
</feature>
<feature type="compositionally biased region" description="Basic and acidic residues" evidence="1">
    <location>
        <begin position="170"/>
        <end position="187"/>
    </location>
</feature>
<dbReference type="AlphaFoldDB" id="A0A7E4ZZD6"/>
<dbReference type="WBParaSite" id="Pan_g4606.t1">
    <property type="protein sequence ID" value="Pan_g4606.t1"/>
    <property type="gene ID" value="Pan_g4606"/>
</dbReference>
<feature type="region of interest" description="Disordered" evidence="1">
    <location>
        <begin position="1"/>
        <end position="216"/>
    </location>
</feature>
<organism evidence="2 3">
    <name type="scientific">Panagrellus redivivus</name>
    <name type="common">Microworm</name>
    <dbReference type="NCBI Taxonomy" id="6233"/>
    <lineage>
        <taxon>Eukaryota</taxon>
        <taxon>Metazoa</taxon>
        <taxon>Ecdysozoa</taxon>
        <taxon>Nematoda</taxon>
        <taxon>Chromadorea</taxon>
        <taxon>Rhabditida</taxon>
        <taxon>Tylenchina</taxon>
        <taxon>Panagrolaimomorpha</taxon>
        <taxon>Panagrolaimoidea</taxon>
        <taxon>Panagrolaimidae</taxon>
        <taxon>Panagrellus</taxon>
    </lineage>
</organism>
<feature type="compositionally biased region" description="Basic and acidic residues" evidence="1">
    <location>
        <begin position="344"/>
        <end position="353"/>
    </location>
</feature>
<protein>
    <submittedName>
        <fullName evidence="3">ENHANCER OF AG-4 protein 2-like</fullName>
    </submittedName>
</protein>
<sequence length="415" mass="45018">MCLTRKKTKLLTPDSQKRQSAHDETSATTHSAPDHAAPKPTNTIKATKSIQTDREKPPKKTSSAASGPIATPQAIVPLGLGASSSEKEKKKESARSLAPGQASAKQGVNFNSTDGSSDADKEKQSVGGPMAVPSVSPVPPRAASNKSKTGKTETTEQTEGTLEEIVAPTKTEDVTKVDFASKDEKPPKAVVKTNSARPKKTPMTKEKVKPSLGSAKNKKVEYKNFESVETIENSKEMKASEALQVDKTQQDTPIASDKKKVKRKYNQQQPSTVLATMTKDKSSHVNHGVKKKCPPKSMDTRKTNTTLLKTDSFHKKPSALNDNVEELSRVPVVRMMNMKAEKFPFKDDNHMDTLEGPTSNFSSSIKPEDSDAIVTTPAPGSKSPMPKSPNKKALEVEKTQMTKTNNSVTNKKRRA</sequence>
<feature type="region of interest" description="Disordered" evidence="1">
    <location>
        <begin position="344"/>
        <end position="415"/>
    </location>
</feature>
<feature type="compositionally biased region" description="Low complexity" evidence="1">
    <location>
        <begin position="155"/>
        <end position="164"/>
    </location>
</feature>
<reference evidence="3" key="2">
    <citation type="submission" date="2020-10" db="UniProtKB">
        <authorList>
            <consortium name="WormBaseParasite"/>
        </authorList>
    </citation>
    <scope>IDENTIFICATION</scope>
</reference>
<dbReference type="Proteomes" id="UP000492821">
    <property type="component" value="Unassembled WGS sequence"/>
</dbReference>
<feature type="region of interest" description="Disordered" evidence="1">
    <location>
        <begin position="236"/>
        <end position="320"/>
    </location>
</feature>
<evidence type="ECO:0000313" key="3">
    <source>
        <dbReference type="WBParaSite" id="Pan_g4606.t1"/>
    </source>
</evidence>
<evidence type="ECO:0000256" key="1">
    <source>
        <dbReference type="SAM" id="MobiDB-lite"/>
    </source>
</evidence>
<feature type="compositionally biased region" description="Basic and acidic residues" evidence="1">
    <location>
        <begin position="15"/>
        <end position="25"/>
    </location>
</feature>
<accession>A0A7E4ZZD6</accession>
<feature type="compositionally biased region" description="Polar residues" evidence="1">
    <location>
        <begin position="266"/>
        <end position="275"/>
    </location>
</feature>
<feature type="compositionally biased region" description="Low complexity" evidence="1">
    <location>
        <begin position="125"/>
        <end position="135"/>
    </location>
</feature>
<proteinExistence type="predicted"/>